<evidence type="ECO:0000256" key="2">
    <source>
        <dbReference type="ARBA" id="ARBA00008072"/>
    </source>
</evidence>
<evidence type="ECO:0000256" key="1">
    <source>
        <dbReference type="ARBA" id="ARBA00001947"/>
    </source>
</evidence>
<comment type="cofactor">
    <cofactor evidence="1">
        <name>Zn(2+)</name>
        <dbReference type="ChEBI" id="CHEBI:29105"/>
    </cofactor>
</comment>
<dbReference type="InterPro" id="IPR036291">
    <property type="entry name" value="NAD(P)-bd_dom_sf"/>
</dbReference>
<protein>
    <submittedName>
        <fullName evidence="7">Dehydrogenase</fullName>
    </submittedName>
</protein>
<dbReference type="OrthoDB" id="9806940at2"/>
<feature type="domain" description="Alanine dehydrogenase/pyridine nucleotide transhydrogenase NAD(H)-binding" evidence="6">
    <location>
        <begin position="141"/>
        <end position="189"/>
    </location>
</feature>
<evidence type="ECO:0000313" key="8">
    <source>
        <dbReference type="Proteomes" id="UP000245137"/>
    </source>
</evidence>
<dbReference type="SUPFAM" id="SSF50129">
    <property type="entry name" value="GroES-like"/>
    <property type="match status" value="1"/>
</dbReference>
<dbReference type="GO" id="GO:0016491">
    <property type="term" value="F:oxidoreductase activity"/>
    <property type="evidence" value="ECO:0007669"/>
    <property type="project" value="UniProtKB-KW"/>
</dbReference>
<dbReference type="PANTHER" id="PTHR43350">
    <property type="entry name" value="NAD-DEPENDENT ALCOHOL DEHYDROGENASE"/>
    <property type="match status" value="1"/>
</dbReference>
<comment type="caution">
    <text evidence="7">The sequence shown here is derived from an EMBL/GenBank/DDBJ whole genome shotgun (WGS) entry which is preliminary data.</text>
</comment>
<dbReference type="GO" id="GO:0046872">
    <property type="term" value="F:metal ion binding"/>
    <property type="evidence" value="ECO:0007669"/>
    <property type="project" value="UniProtKB-KW"/>
</dbReference>
<dbReference type="InterPro" id="IPR011032">
    <property type="entry name" value="GroES-like_sf"/>
</dbReference>
<gene>
    <name evidence="7" type="ORF">C5689_06775</name>
</gene>
<dbReference type="EMBL" id="PUIV01000006">
    <property type="protein sequence ID" value="PWB94811.1"/>
    <property type="molecule type" value="Genomic_DNA"/>
</dbReference>
<name>A0A2U1ST63_METSR</name>
<dbReference type="Pfam" id="PF01262">
    <property type="entry name" value="AlaDh_PNT_C"/>
    <property type="match status" value="1"/>
</dbReference>
<organism evidence="7 8">
    <name type="scientific">Methylosinus sporium</name>
    <dbReference type="NCBI Taxonomy" id="428"/>
    <lineage>
        <taxon>Bacteria</taxon>
        <taxon>Pseudomonadati</taxon>
        <taxon>Pseudomonadota</taxon>
        <taxon>Alphaproteobacteria</taxon>
        <taxon>Hyphomicrobiales</taxon>
        <taxon>Methylocystaceae</taxon>
        <taxon>Methylosinus</taxon>
    </lineage>
</organism>
<keyword evidence="8" id="KW-1185">Reference proteome</keyword>
<dbReference type="CDD" id="cd08255">
    <property type="entry name" value="2-desacetyl-2-hydroxyethyl_bacteriochlorophyllide_like"/>
    <property type="match status" value="1"/>
</dbReference>
<dbReference type="AlphaFoldDB" id="A0A2U1ST63"/>
<evidence type="ECO:0000256" key="4">
    <source>
        <dbReference type="ARBA" id="ARBA00022833"/>
    </source>
</evidence>
<keyword evidence="5" id="KW-0560">Oxidoreductase</keyword>
<dbReference type="PANTHER" id="PTHR43350:SF19">
    <property type="entry name" value="D-GULOSIDE 3-DEHYDROGENASE"/>
    <property type="match status" value="1"/>
</dbReference>
<keyword evidence="4" id="KW-0862">Zinc</keyword>
<sequence>MWIEAPREARLRAVPLAPPGQDEALVETLWSAVSRGTERLVFEGRAPRSEWERMRAPFQEGAFSFPVKYGYCAVGRVAAGPAELLGRIVFCLYPHQDRFVAPIAMLRPVPEATPARRATLAANMETALNALWDAGAGPGDRIVVIGAGVVGMLVAALAARLPGAEVLAYDREPSRAQILESLGARFVGAEALEGQGADVVFHASASPEGLALSLAAAGLEATIIELSWYGEGQVAAPLGGAFHANRLRLVSSQVGQVAPSRRPRWTYARRLDKALELLADPRLDALIAEEIAFADAPREIARVLAPGASGLATLFRY</sequence>
<evidence type="ECO:0000313" key="7">
    <source>
        <dbReference type="EMBL" id="PWB94811.1"/>
    </source>
</evidence>
<evidence type="ECO:0000256" key="5">
    <source>
        <dbReference type="ARBA" id="ARBA00023002"/>
    </source>
</evidence>
<evidence type="ECO:0000259" key="6">
    <source>
        <dbReference type="Pfam" id="PF01262"/>
    </source>
</evidence>
<keyword evidence="3" id="KW-0479">Metal-binding</keyword>
<proteinExistence type="inferred from homology"/>
<dbReference type="InterPro" id="IPR007698">
    <property type="entry name" value="AlaDH/PNT_NAD(H)-bd"/>
</dbReference>
<reference evidence="7 8" key="1">
    <citation type="journal article" date="2018" name="Appl. Microbiol. Biotechnol.">
        <title>Co-cultivation of the strictly anaerobic methanogen Methanosarcina barkeri with aerobic methanotrophs in an oxygen-limited membrane bioreactor.</title>
        <authorList>
            <person name="In 't Zandt M.H."/>
            <person name="van den Bosch T.J.M."/>
            <person name="Rijkers R."/>
            <person name="van Kessel M.A.H.J."/>
            <person name="Jetten M.S.M."/>
            <person name="Welte C.U."/>
        </authorList>
    </citation>
    <scope>NUCLEOTIDE SEQUENCE [LARGE SCALE GENOMIC DNA]</scope>
    <source>
        <strain evidence="7 8">DSM 17706</strain>
    </source>
</reference>
<evidence type="ECO:0000256" key="3">
    <source>
        <dbReference type="ARBA" id="ARBA00022723"/>
    </source>
</evidence>
<dbReference type="Gene3D" id="3.90.180.10">
    <property type="entry name" value="Medium-chain alcohol dehydrogenases, catalytic domain"/>
    <property type="match status" value="1"/>
</dbReference>
<dbReference type="SUPFAM" id="SSF51735">
    <property type="entry name" value="NAD(P)-binding Rossmann-fold domains"/>
    <property type="match status" value="1"/>
</dbReference>
<dbReference type="Proteomes" id="UP000245137">
    <property type="component" value="Unassembled WGS sequence"/>
</dbReference>
<accession>A0A2U1ST63</accession>
<comment type="similarity">
    <text evidence="2">Belongs to the zinc-containing alcohol dehydrogenase family.</text>
</comment>